<dbReference type="EMBL" id="JOUE01000003">
    <property type="protein sequence ID" value="KFJ44028.1"/>
    <property type="molecule type" value="Genomic_DNA"/>
</dbReference>
<dbReference type="Proteomes" id="UP000029117">
    <property type="component" value="Unassembled WGS sequence"/>
</dbReference>
<evidence type="ECO:0000313" key="2">
    <source>
        <dbReference type="Proteomes" id="UP000029117"/>
    </source>
</evidence>
<protein>
    <submittedName>
        <fullName evidence="1">Uncharacterized protein</fullName>
    </submittedName>
</protein>
<dbReference type="AlphaFoldDB" id="A0AAW3DE58"/>
<name>A0AAW3DE58_9GAMM</name>
<comment type="caution">
    <text evidence="1">The sequence shown here is derived from an EMBL/GenBank/DDBJ whole genome shotgun (WGS) entry which is preliminary data.</text>
</comment>
<accession>A0AAW3DE58</accession>
<evidence type="ECO:0000313" key="1">
    <source>
        <dbReference type="EMBL" id="KFJ44028.1"/>
    </source>
</evidence>
<reference evidence="1 2" key="1">
    <citation type="submission" date="2014-04" db="EMBL/GenBank/DDBJ databases">
        <authorList>
            <person name="Bishop-Lilly K.A."/>
            <person name="Broomall S.M."/>
            <person name="Chain P.S."/>
            <person name="Chertkov O."/>
            <person name="Coyne S.R."/>
            <person name="Daligault H.E."/>
            <person name="Davenport K.W."/>
            <person name="Erkkila T."/>
            <person name="Frey K.G."/>
            <person name="Gibbons H.S."/>
            <person name="Gu W."/>
            <person name="Jaissle J."/>
            <person name="Johnson S.L."/>
            <person name="Koroleva G.I."/>
            <person name="Ladner J.T."/>
            <person name="Lo C.-C."/>
            <person name="Minogue T.D."/>
            <person name="Munk C."/>
            <person name="Palacios G.F."/>
            <person name="Redden C.L."/>
            <person name="Rosenzweig C.N."/>
            <person name="Scholz M.B."/>
            <person name="Teshima H."/>
            <person name="Xu Y."/>
        </authorList>
    </citation>
    <scope>NUCLEOTIDE SEQUENCE [LARGE SCALE GENOMIC DNA]</scope>
    <source>
        <strain evidence="1 2">FAJ</strain>
    </source>
</reference>
<organism evidence="1 2">
    <name type="scientific">Francisella philomiragia</name>
    <dbReference type="NCBI Taxonomy" id="28110"/>
    <lineage>
        <taxon>Bacteria</taxon>
        <taxon>Pseudomonadati</taxon>
        <taxon>Pseudomonadota</taxon>
        <taxon>Gammaproteobacteria</taxon>
        <taxon>Thiotrichales</taxon>
        <taxon>Francisellaceae</taxon>
        <taxon>Francisella</taxon>
    </lineage>
</organism>
<proteinExistence type="predicted"/>
<sequence>MIESRFWKDDLKKYVKRFKPVNNPPKYSEKRQVNFEKDVIVSLFIVRKLGESLKLSSKTLKTQFKLFFSLCHKPVNNLNFWDIDELYDLKTESVDTKNVQFISNQLIHGQAIYAYRDDSRNWAGVYTCSDFERNKKIYRIPISTIIEILEIAVRDYPTRIEYKYCDKEKDYLINTD</sequence>
<gene>
    <name evidence="1" type="ORF">DR78_1450</name>
</gene>
<dbReference type="RefSeq" id="WP_035735270.1">
    <property type="nucleotide sequence ID" value="NZ_JACTRV010000021.1"/>
</dbReference>